<evidence type="ECO:0000256" key="1">
    <source>
        <dbReference type="PROSITE-ProRule" id="PRU00339"/>
    </source>
</evidence>
<dbReference type="InterPro" id="IPR011990">
    <property type="entry name" value="TPR-like_helical_dom_sf"/>
</dbReference>
<dbReference type="InterPro" id="IPR019734">
    <property type="entry name" value="TPR_rpt"/>
</dbReference>
<proteinExistence type="predicted"/>
<keyword evidence="1" id="KW-0802">TPR repeat</keyword>
<dbReference type="PROSITE" id="PS50293">
    <property type="entry name" value="TPR_REGION"/>
    <property type="match status" value="1"/>
</dbReference>
<keyword evidence="4" id="KW-1185">Reference proteome</keyword>
<dbReference type="Gene3D" id="1.25.40.10">
    <property type="entry name" value="Tetratricopeptide repeat domain"/>
    <property type="match status" value="2"/>
</dbReference>
<name>A0A7D4CGN4_9BACT</name>
<dbReference type="SMART" id="SM00028">
    <property type="entry name" value="TPR"/>
    <property type="match status" value="4"/>
</dbReference>
<sequence>MKRISIIFSILVAAVTVTAQTSKEINFDQLKAKVEKGKMETQHPKKGVKPKTWIKLGELYMDVYDAQILRAYVGMDPNTFMLVVGNPLKKEQIEEDGAVIDKYIFDRVTFYFNQGKLERWEVTKPVVEKPLDLAYESFIKAKELDAKNKSDKKIAEDLTKLKGLYVNEGSNAYTLKKYKEAFEFFKKVIEIGQNPLLNHKDTAIYYYAGLSAQLGNLLEECIPFYQKAIELEFTSEGSAYYNIYDAYKNLGKADEGLKYLEQGFLKFPKNTNILFALISHYIDKQEDPAKIITYIDKAIENEPNNTSLHFAKGTLYDRLEDFDNAVACYTKAIELDPNFFDAYYNLGALYFNRGVKYIEEANKVPAKELEKYDALMDKANAEFKKAIPYMEGAYKANPQSKEALEALKNIYFRFRNENPEMKTKYEECVNKLKELQ</sequence>
<feature type="signal peptide" evidence="2">
    <location>
        <begin position="1"/>
        <end position="19"/>
    </location>
</feature>
<organism evidence="3 4">
    <name type="scientific">Tenuifilum thalassicum</name>
    <dbReference type="NCBI Taxonomy" id="2590900"/>
    <lineage>
        <taxon>Bacteria</taxon>
        <taxon>Pseudomonadati</taxon>
        <taxon>Bacteroidota</taxon>
        <taxon>Bacteroidia</taxon>
        <taxon>Bacteroidales</taxon>
        <taxon>Tenuifilaceae</taxon>
        <taxon>Tenuifilum</taxon>
    </lineage>
</organism>
<dbReference type="Pfam" id="PF13414">
    <property type="entry name" value="TPR_11"/>
    <property type="match status" value="1"/>
</dbReference>
<dbReference type="PROSITE" id="PS50005">
    <property type="entry name" value="TPR"/>
    <property type="match status" value="2"/>
</dbReference>
<feature type="repeat" description="TPR" evidence="1">
    <location>
        <begin position="162"/>
        <end position="195"/>
    </location>
</feature>
<dbReference type="PANTHER" id="PTHR12558">
    <property type="entry name" value="CELL DIVISION CYCLE 16,23,27"/>
    <property type="match status" value="1"/>
</dbReference>
<evidence type="ECO:0000313" key="3">
    <source>
        <dbReference type="EMBL" id="QKG79986.1"/>
    </source>
</evidence>
<feature type="repeat" description="TPR" evidence="1">
    <location>
        <begin position="306"/>
        <end position="339"/>
    </location>
</feature>
<evidence type="ECO:0000256" key="2">
    <source>
        <dbReference type="SAM" id="SignalP"/>
    </source>
</evidence>
<reference evidence="3 4" key="1">
    <citation type="submission" date="2019-07" db="EMBL/GenBank/DDBJ databases">
        <title>Thalassofilum flectens gen. nov., sp. nov., a novel moderate thermophilic anaerobe from a shallow sea hot spring in Kunashir Island (Russia), representing a new family in the order Bacteroidales, and proposal of Thalassofilacea fam. nov.</title>
        <authorList>
            <person name="Kochetkova T.V."/>
            <person name="Podosokorskaya O.A."/>
            <person name="Novikov A."/>
            <person name="Elcheninov A.G."/>
            <person name="Toshchakov S.V."/>
            <person name="Kublanov I.V."/>
        </authorList>
    </citation>
    <scope>NUCLEOTIDE SEQUENCE [LARGE SCALE GENOMIC DNA]</scope>
    <source>
        <strain evidence="3 4">38-H</strain>
    </source>
</reference>
<dbReference type="RefSeq" id="WP_173074287.1">
    <property type="nucleotide sequence ID" value="NZ_CP041345.1"/>
</dbReference>
<feature type="chain" id="PRO_5029613426" evidence="2">
    <location>
        <begin position="20"/>
        <end position="436"/>
    </location>
</feature>
<protein>
    <submittedName>
        <fullName evidence="3">Tetratricopeptide repeat protein</fullName>
    </submittedName>
</protein>
<dbReference type="AlphaFoldDB" id="A0A7D4CGN4"/>
<dbReference type="KEGG" id="ttz:FHG85_06820"/>
<dbReference type="PANTHER" id="PTHR12558:SF13">
    <property type="entry name" value="CELL DIVISION CYCLE PROTEIN 27 HOMOLOG"/>
    <property type="match status" value="1"/>
</dbReference>
<dbReference type="EMBL" id="CP041345">
    <property type="protein sequence ID" value="QKG79986.1"/>
    <property type="molecule type" value="Genomic_DNA"/>
</dbReference>
<dbReference type="Proteomes" id="UP000500961">
    <property type="component" value="Chromosome"/>
</dbReference>
<dbReference type="SUPFAM" id="SSF48452">
    <property type="entry name" value="TPR-like"/>
    <property type="match status" value="1"/>
</dbReference>
<dbReference type="Pfam" id="PF13181">
    <property type="entry name" value="TPR_8"/>
    <property type="match status" value="1"/>
</dbReference>
<gene>
    <name evidence="3" type="ORF">FHG85_06820</name>
</gene>
<evidence type="ECO:0000313" key="4">
    <source>
        <dbReference type="Proteomes" id="UP000500961"/>
    </source>
</evidence>
<keyword evidence="2" id="KW-0732">Signal</keyword>
<accession>A0A7D4CGN4</accession>